<keyword evidence="1" id="KW-0812">Transmembrane</keyword>
<comment type="similarity">
    <text evidence="1">Belongs to the SURF1 family.</text>
</comment>
<keyword evidence="1" id="KW-1003">Cell membrane</keyword>
<gene>
    <name evidence="3" type="ORF">GV829_03120</name>
</gene>
<feature type="transmembrane region" description="Helical" evidence="1">
    <location>
        <begin position="204"/>
        <end position="224"/>
    </location>
</feature>
<organism evidence="3 4">
    <name type="scientific">Sphingomonas lacunae</name>
    <dbReference type="NCBI Taxonomy" id="2698828"/>
    <lineage>
        <taxon>Bacteria</taxon>
        <taxon>Pseudomonadati</taxon>
        <taxon>Pseudomonadota</taxon>
        <taxon>Alphaproteobacteria</taxon>
        <taxon>Sphingomonadales</taxon>
        <taxon>Sphingomonadaceae</taxon>
        <taxon>Sphingomonas</taxon>
    </lineage>
</organism>
<accession>A0A6M4AR75</accession>
<name>A0A6M4AR75_9SPHN</name>
<evidence type="ECO:0000256" key="2">
    <source>
        <dbReference type="SAM" id="MobiDB-lite"/>
    </source>
</evidence>
<reference evidence="3 4" key="1">
    <citation type="submission" date="2020-01" db="EMBL/GenBank/DDBJ databases">
        <title>Sphingomonas sp. strain CSW-10.</title>
        <authorList>
            <person name="Chen W.-M."/>
        </authorList>
    </citation>
    <scope>NUCLEOTIDE SEQUENCE [LARGE SCALE GENOMIC DNA]</scope>
    <source>
        <strain evidence="3 4">CSW-10</strain>
    </source>
</reference>
<dbReference type="CDD" id="cd06662">
    <property type="entry name" value="SURF1"/>
    <property type="match status" value="1"/>
</dbReference>
<dbReference type="KEGG" id="slan:GV829_03120"/>
<feature type="compositionally biased region" description="Low complexity" evidence="2">
    <location>
        <begin position="1"/>
        <end position="11"/>
    </location>
</feature>
<dbReference type="InterPro" id="IPR002994">
    <property type="entry name" value="Surf1/Shy1"/>
</dbReference>
<dbReference type="AlphaFoldDB" id="A0A6M4AR75"/>
<dbReference type="EMBL" id="CP053015">
    <property type="protein sequence ID" value="QJQ31558.1"/>
    <property type="molecule type" value="Genomic_DNA"/>
</dbReference>
<protein>
    <recommendedName>
        <fullName evidence="1">SURF1-like protein</fullName>
    </recommendedName>
</protein>
<evidence type="ECO:0000313" key="4">
    <source>
        <dbReference type="Proteomes" id="UP000503018"/>
    </source>
</evidence>
<dbReference type="Proteomes" id="UP000503018">
    <property type="component" value="Chromosome"/>
</dbReference>
<dbReference type="GO" id="GO:0005886">
    <property type="term" value="C:plasma membrane"/>
    <property type="evidence" value="ECO:0007669"/>
    <property type="project" value="UniProtKB-SubCell"/>
</dbReference>
<dbReference type="PROSITE" id="PS50895">
    <property type="entry name" value="SURF1"/>
    <property type="match status" value="1"/>
</dbReference>
<evidence type="ECO:0000256" key="1">
    <source>
        <dbReference type="RuleBase" id="RU363076"/>
    </source>
</evidence>
<keyword evidence="4" id="KW-1185">Reference proteome</keyword>
<feature type="region of interest" description="Disordered" evidence="2">
    <location>
        <begin position="1"/>
        <end position="22"/>
    </location>
</feature>
<sequence>MTESSTPSREPSTPPVPPNGESKLADWPIGASIVVALAIAIMIGLGIWQLGRASEKDALIARYQTNMSLPPTAFPSINPADQDYLYRTVSANCLRVTEWRELAGRTVDGRSGWRHIATCATGAEGPGILVDMGVSEGPGPDLAWVGGFVRGRVTLEPDQQSAFSRMLSDPAPLRLMIVAETPAPGLVASAPPDPSSVPSNHRSYAGQWFLFAAMAAAIFILAVLQRRRNGRG</sequence>
<keyword evidence="1" id="KW-1133">Transmembrane helix</keyword>
<dbReference type="Pfam" id="PF02104">
    <property type="entry name" value="SURF1"/>
    <property type="match status" value="1"/>
</dbReference>
<keyword evidence="1" id="KW-0472">Membrane</keyword>
<feature type="transmembrane region" description="Helical" evidence="1">
    <location>
        <begin position="27"/>
        <end position="48"/>
    </location>
</feature>
<dbReference type="RefSeq" id="WP_169943778.1">
    <property type="nucleotide sequence ID" value="NZ_CP053015.1"/>
</dbReference>
<comment type="subcellular location">
    <subcellularLocation>
        <location evidence="1">Cell membrane</location>
        <topology evidence="1">Multi-pass membrane protein</topology>
    </subcellularLocation>
</comment>
<evidence type="ECO:0000313" key="3">
    <source>
        <dbReference type="EMBL" id="QJQ31558.1"/>
    </source>
</evidence>
<proteinExistence type="inferred from homology"/>